<reference evidence="1 2" key="1">
    <citation type="submission" date="2024-03" db="EMBL/GenBank/DDBJ databases">
        <title>Adaptation during the transition from Ophiocordyceps entomopathogen to insect associate is accompanied by gene loss and intensified selection.</title>
        <authorList>
            <person name="Ward C.M."/>
            <person name="Onetto C.A."/>
            <person name="Borneman A.R."/>
        </authorList>
    </citation>
    <scope>NUCLEOTIDE SEQUENCE [LARGE SCALE GENOMIC DNA]</scope>
    <source>
        <strain evidence="1">AWRI1</strain>
        <tissue evidence="1">Single Adult Female</tissue>
    </source>
</reference>
<accession>A0AAN9TP13</accession>
<dbReference type="AlphaFoldDB" id="A0AAN9TP13"/>
<gene>
    <name evidence="1" type="ORF">V9T40_008939</name>
</gene>
<organism evidence="1 2">
    <name type="scientific">Parthenolecanium corni</name>
    <dbReference type="NCBI Taxonomy" id="536013"/>
    <lineage>
        <taxon>Eukaryota</taxon>
        <taxon>Metazoa</taxon>
        <taxon>Ecdysozoa</taxon>
        <taxon>Arthropoda</taxon>
        <taxon>Hexapoda</taxon>
        <taxon>Insecta</taxon>
        <taxon>Pterygota</taxon>
        <taxon>Neoptera</taxon>
        <taxon>Paraneoptera</taxon>
        <taxon>Hemiptera</taxon>
        <taxon>Sternorrhyncha</taxon>
        <taxon>Coccoidea</taxon>
        <taxon>Coccidae</taxon>
        <taxon>Parthenolecanium</taxon>
    </lineage>
</organism>
<dbReference type="InterPro" id="IPR013783">
    <property type="entry name" value="Ig-like_fold"/>
</dbReference>
<keyword evidence="2" id="KW-1185">Reference proteome</keyword>
<dbReference type="Gene3D" id="2.60.40.10">
    <property type="entry name" value="Immunoglobulins"/>
    <property type="match status" value="4"/>
</dbReference>
<name>A0AAN9TP13_9HEMI</name>
<evidence type="ECO:0000313" key="1">
    <source>
        <dbReference type="EMBL" id="KAK7601498.1"/>
    </source>
</evidence>
<evidence type="ECO:0008006" key="3">
    <source>
        <dbReference type="Google" id="ProtNLM"/>
    </source>
</evidence>
<protein>
    <recommendedName>
        <fullName evidence="3">Ig-like domain-containing protein</fullName>
    </recommendedName>
</protein>
<dbReference type="EMBL" id="JBBCAQ010000010">
    <property type="protein sequence ID" value="KAK7601498.1"/>
    <property type="molecule type" value="Genomic_DNA"/>
</dbReference>
<dbReference type="Proteomes" id="UP001367676">
    <property type="component" value="Unassembled WGS sequence"/>
</dbReference>
<proteinExistence type="predicted"/>
<comment type="caution">
    <text evidence="1">The sequence shown here is derived from an EMBL/GenBank/DDBJ whole genome shotgun (WGS) entry which is preliminary data.</text>
</comment>
<sequence length="260" mass="29756">MKCKIPSYVSDFVAVEAWINNKGETYTVMETENMVVSQEFEVEADNEYVIRGNSAIMKCEIPSFVADFVTVTMWSDSTGNEYPPNSNDYVVEQSYQTRVIDEFVLLGNTGILKCMIPSYVSDFISVVEWISDDKTSYPFHENNFVVSQDYEAQVYDLFVIKGNSAIFKCNVPSYVSDHIDVVSWHDTKGNEYSLPSEQRNFVVSQAYAVNVLDEYVLRGNPGILKCHIPSFVADYVYVEAWIQNEKVKFTLENSRDYGTY</sequence>
<evidence type="ECO:0000313" key="2">
    <source>
        <dbReference type="Proteomes" id="UP001367676"/>
    </source>
</evidence>